<dbReference type="PANTHER" id="PTHR35527">
    <property type="entry name" value="CHOLOYLGLYCINE HYDROLASE"/>
    <property type="match status" value="1"/>
</dbReference>
<dbReference type="InterPro" id="IPR052193">
    <property type="entry name" value="Peptidase_C59"/>
</dbReference>
<evidence type="ECO:0000259" key="3">
    <source>
        <dbReference type="Pfam" id="PF02275"/>
    </source>
</evidence>
<dbReference type="EMBL" id="LNQE01000259">
    <property type="protein sequence ID" value="KUG28078.1"/>
    <property type="molecule type" value="Genomic_DNA"/>
</dbReference>
<evidence type="ECO:0000256" key="1">
    <source>
        <dbReference type="ARBA" id="ARBA00006625"/>
    </source>
</evidence>
<evidence type="ECO:0000313" key="4">
    <source>
        <dbReference type="EMBL" id="KUG28078.1"/>
    </source>
</evidence>
<organism evidence="4">
    <name type="scientific">hydrocarbon metagenome</name>
    <dbReference type="NCBI Taxonomy" id="938273"/>
    <lineage>
        <taxon>unclassified sequences</taxon>
        <taxon>metagenomes</taxon>
        <taxon>ecological metagenomes</taxon>
    </lineage>
</organism>
<comment type="caution">
    <text evidence="4">The sequence shown here is derived from an EMBL/GenBank/DDBJ whole genome shotgun (WGS) entry which is preliminary data.</text>
</comment>
<reference evidence="4" key="1">
    <citation type="journal article" date="2015" name="Proc. Natl. Acad. Sci. U.S.A.">
        <title>Networks of energetic and metabolic interactions define dynamics in microbial communities.</title>
        <authorList>
            <person name="Embree M."/>
            <person name="Liu J.K."/>
            <person name="Al-Bassam M.M."/>
            <person name="Zengler K."/>
        </authorList>
    </citation>
    <scope>NUCLEOTIDE SEQUENCE</scope>
</reference>
<dbReference type="PANTHER" id="PTHR35527:SF2">
    <property type="entry name" value="HYDROLASE"/>
    <property type="match status" value="1"/>
</dbReference>
<keyword evidence="2 4" id="KW-0378">Hydrolase</keyword>
<dbReference type="CDD" id="cd00542">
    <property type="entry name" value="Ntn_PVA"/>
    <property type="match status" value="1"/>
</dbReference>
<dbReference type="InterPro" id="IPR029055">
    <property type="entry name" value="Ntn_hydrolases_N"/>
</dbReference>
<dbReference type="SUPFAM" id="SSF56235">
    <property type="entry name" value="N-terminal nucleophile aminohydrolases (Ntn hydrolases)"/>
    <property type="match status" value="1"/>
</dbReference>
<dbReference type="Gene3D" id="3.60.60.10">
    <property type="entry name" value="Penicillin V Acylase, Chain A"/>
    <property type="match status" value="1"/>
</dbReference>
<gene>
    <name evidence="4" type="ORF">ASZ90_002038</name>
</gene>
<dbReference type="GO" id="GO:0045302">
    <property type="term" value="F:choloylglycine hydrolase activity"/>
    <property type="evidence" value="ECO:0007669"/>
    <property type="project" value="UniProtKB-EC"/>
</dbReference>
<proteinExistence type="inferred from homology"/>
<dbReference type="InterPro" id="IPR029132">
    <property type="entry name" value="CBAH/NAAA_C"/>
</dbReference>
<name>A0A0W8G527_9ZZZZ</name>
<dbReference type="Pfam" id="PF02275">
    <property type="entry name" value="CBAH"/>
    <property type="match status" value="1"/>
</dbReference>
<accession>A0A0W8G527</accession>
<dbReference type="AlphaFoldDB" id="A0A0W8G527"/>
<feature type="domain" description="Choloylglycine hydrolase/NAAA C-terminal" evidence="3">
    <location>
        <begin position="36"/>
        <end position="348"/>
    </location>
</feature>
<comment type="similarity">
    <text evidence="1">Belongs to the peptidase C59 family.</text>
</comment>
<sequence length="377" mass="40344">MSTSTIVEDPMRLKTIIAAVCVLCVAAAAADHALACTSIRMKTAEGAVFYARTMEYAYPTESSISVIPAGTVLQGTLPDATMGGLKWTAKYGFGGMNSHGLPSIVDGVNEKGLIVGELVFVGYAGYQPFEQDKAGRTIAQYDLPNWLLSNFATVAEVKEGIKDVRVCQGPEASQGVTIGPLPLHFTVHDATGASLAIEYVDGVLNVHDNPLGVLTNAPPLPWMLTYLSNYVNLTAVNVPMRKLGGFTVHQFGQGSGMLGLPGDFTPPNRFLRMVALTQSAIPAKGLDAGLNLAMTVIDNVDIPLGSVRQEDAGGEILELTQWAVAVDSTRLRYYFRTYDNKNWRYVDIGKALAGAKSILTFPVATPVDYPEVKALAK</sequence>
<evidence type="ECO:0000256" key="2">
    <source>
        <dbReference type="ARBA" id="ARBA00022801"/>
    </source>
</evidence>
<dbReference type="EC" id="3.5.1.24" evidence="4"/>
<protein>
    <submittedName>
        <fullName evidence="4">Choloylglycine hydrolase</fullName>
        <ecNumber evidence="4">3.5.1.24</ecNumber>
    </submittedName>
</protein>